<dbReference type="EMBL" id="MU007061">
    <property type="protein sequence ID" value="KAF2427277.1"/>
    <property type="molecule type" value="Genomic_DNA"/>
</dbReference>
<feature type="transmembrane region" description="Helical" evidence="8">
    <location>
        <begin position="117"/>
        <end position="140"/>
    </location>
</feature>
<evidence type="ECO:0000256" key="8">
    <source>
        <dbReference type="SAM" id="Phobius"/>
    </source>
</evidence>
<evidence type="ECO:0000256" key="4">
    <source>
        <dbReference type="ARBA" id="ARBA00022692"/>
    </source>
</evidence>
<evidence type="ECO:0000256" key="3">
    <source>
        <dbReference type="ARBA" id="ARBA00022448"/>
    </source>
</evidence>
<keyword evidence="12" id="KW-1185">Reference proteome</keyword>
<dbReference type="PANTHER" id="PTHR45820">
    <property type="entry name" value="FI23527P1"/>
    <property type="match status" value="1"/>
</dbReference>
<evidence type="ECO:0000256" key="5">
    <source>
        <dbReference type="ARBA" id="ARBA00022833"/>
    </source>
</evidence>
<dbReference type="SUPFAM" id="SSF160240">
    <property type="entry name" value="Cation efflux protein cytoplasmic domain-like"/>
    <property type="match status" value="1"/>
</dbReference>
<dbReference type="Gene3D" id="1.20.1510.10">
    <property type="entry name" value="Cation efflux protein transmembrane domain"/>
    <property type="match status" value="1"/>
</dbReference>
<feature type="transmembrane region" description="Helical" evidence="8">
    <location>
        <begin position="83"/>
        <end position="105"/>
    </location>
</feature>
<evidence type="ECO:0000313" key="11">
    <source>
        <dbReference type="EMBL" id="KAF2427277.1"/>
    </source>
</evidence>
<dbReference type="OrthoDB" id="9944568at2759"/>
<evidence type="ECO:0000256" key="2">
    <source>
        <dbReference type="ARBA" id="ARBA00008873"/>
    </source>
</evidence>
<feature type="transmembrane region" description="Helical" evidence="8">
    <location>
        <begin position="12"/>
        <end position="34"/>
    </location>
</feature>
<dbReference type="NCBIfam" id="TIGR01297">
    <property type="entry name" value="CDF"/>
    <property type="match status" value="1"/>
</dbReference>
<dbReference type="AlphaFoldDB" id="A0A9P4NM01"/>
<evidence type="ECO:0000313" key="12">
    <source>
        <dbReference type="Proteomes" id="UP000800235"/>
    </source>
</evidence>
<evidence type="ECO:0000256" key="7">
    <source>
        <dbReference type="ARBA" id="ARBA00023136"/>
    </source>
</evidence>
<dbReference type="PANTHER" id="PTHR45820:SF5">
    <property type="entry name" value="DIFFUSION FACILITATOR FAMILY METAL ION TRANSPORTER, PUTATIVE-RELATED"/>
    <property type="match status" value="1"/>
</dbReference>
<keyword evidence="4 8" id="KW-0812">Transmembrane</keyword>
<dbReference type="InterPro" id="IPR027469">
    <property type="entry name" value="Cation_efflux_TMD_sf"/>
</dbReference>
<feature type="transmembrane region" description="Helical" evidence="8">
    <location>
        <begin position="219"/>
        <end position="238"/>
    </location>
</feature>
<sequence>MSNPLLKLSKKSRLGIAIGISLCFFLVEVSVGFYSKSLALIADAFHVLFDLLSFSLALSALIISERESSKYPSLSFGWQRAQLLGSFFNGVFQLALGFSIFLLSIERFIAIEEIQNPKLVLIVACAGLGSNIVSGSLLGVHEHSHGANAGDLDLELLKKTWCSHEHAHTRDDITKHHHDLGTKAVLIHVLGDAFNNIGVIIAAAIIWKTHFKARFYADPAASMGIGLMLILTALKLVWQGGKILLQSAPLGVDVADVRFDLENVPGVVSVHELHVWRLNEDKACASAHIVIADASLEQFQGIAKIINECLHAYGIHSATIQPEVAASSYQSASDGNDSASLRRRIRGQTGCELHCGSDCEDKSCCG</sequence>
<evidence type="ECO:0000256" key="1">
    <source>
        <dbReference type="ARBA" id="ARBA00004141"/>
    </source>
</evidence>
<keyword evidence="7 8" id="KW-0472">Membrane</keyword>
<evidence type="ECO:0000259" key="9">
    <source>
        <dbReference type="Pfam" id="PF01545"/>
    </source>
</evidence>
<protein>
    <submittedName>
        <fullName evidence="11">Cation efflux protein</fullName>
    </submittedName>
</protein>
<keyword evidence="3" id="KW-0813">Transport</keyword>
<dbReference type="InterPro" id="IPR058533">
    <property type="entry name" value="Cation_efflux_TM"/>
</dbReference>
<dbReference type="Pfam" id="PF01545">
    <property type="entry name" value="Cation_efflux"/>
    <property type="match status" value="1"/>
</dbReference>
<dbReference type="InterPro" id="IPR036837">
    <property type="entry name" value="Cation_efflux_CTD_sf"/>
</dbReference>
<comment type="subcellular location">
    <subcellularLocation>
        <location evidence="1">Membrane</location>
        <topology evidence="1">Multi-pass membrane protein</topology>
    </subcellularLocation>
</comment>
<dbReference type="GO" id="GO:0016020">
    <property type="term" value="C:membrane"/>
    <property type="evidence" value="ECO:0007669"/>
    <property type="project" value="UniProtKB-SubCell"/>
</dbReference>
<organism evidence="11 12">
    <name type="scientific">Tothia fuscella</name>
    <dbReference type="NCBI Taxonomy" id="1048955"/>
    <lineage>
        <taxon>Eukaryota</taxon>
        <taxon>Fungi</taxon>
        <taxon>Dikarya</taxon>
        <taxon>Ascomycota</taxon>
        <taxon>Pezizomycotina</taxon>
        <taxon>Dothideomycetes</taxon>
        <taxon>Pleosporomycetidae</taxon>
        <taxon>Venturiales</taxon>
        <taxon>Cylindrosympodiaceae</taxon>
        <taxon>Tothia</taxon>
    </lineage>
</organism>
<dbReference type="SUPFAM" id="SSF161111">
    <property type="entry name" value="Cation efflux protein transmembrane domain-like"/>
    <property type="match status" value="1"/>
</dbReference>
<evidence type="ECO:0000259" key="10">
    <source>
        <dbReference type="Pfam" id="PF16916"/>
    </source>
</evidence>
<feature type="transmembrane region" description="Helical" evidence="8">
    <location>
        <begin position="185"/>
        <end position="207"/>
    </location>
</feature>
<dbReference type="InterPro" id="IPR027470">
    <property type="entry name" value="Cation_efflux_CTD"/>
</dbReference>
<dbReference type="Proteomes" id="UP000800235">
    <property type="component" value="Unassembled WGS sequence"/>
</dbReference>
<feature type="domain" description="Cation efflux protein transmembrane" evidence="9">
    <location>
        <begin position="16"/>
        <end position="245"/>
    </location>
</feature>
<gene>
    <name evidence="11" type="ORF">EJ08DRAFT_593202</name>
</gene>
<keyword evidence="5" id="KW-0862">Zinc</keyword>
<reference evidence="11" key="1">
    <citation type="journal article" date="2020" name="Stud. Mycol.">
        <title>101 Dothideomycetes genomes: a test case for predicting lifestyles and emergence of pathogens.</title>
        <authorList>
            <person name="Haridas S."/>
            <person name="Albert R."/>
            <person name="Binder M."/>
            <person name="Bloem J."/>
            <person name="Labutti K."/>
            <person name="Salamov A."/>
            <person name="Andreopoulos B."/>
            <person name="Baker S."/>
            <person name="Barry K."/>
            <person name="Bills G."/>
            <person name="Bluhm B."/>
            <person name="Cannon C."/>
            <person name="Castanera R."/>
            <person name="Culley D."/>
            <person name="Daum C."/>
            <person name="Ezra D."/>
            <person name="Gonzalez J."/>
            <person name="Henrissat B."/>
            <person name="Kuo A."/>
            <person name="Liang C."/>
            <person name="Lipzen A."/>
            <person name="Lutzoni F."/>
            <person name="Magnuson J."/>
            <person name="Mondo S."/>
            <person name="Nolan M."/>
            <person name="Ohm R."/>
            <person name="Pangilinan J."/>
            <person name="Park H.-J."/>
            <person name="Ramirez L."/>
            <person name="Alfaro M."/>
            <person name="Sun H."/>
            <person name="Tritt A."/>
            <person name="Yoshinaga Y."/>
            <person name="Zwiers L.-H."/>
            <person name="Turgeon B."/>
            <person name="Goodwin S."/>
            <person name="Spatafora J."/>
            <person name="Crous P."/>
            <person name="Grigoriev I."/>
        </authorList>
    </citation>
    <scope>NUCLEOTIDE SEQUENCE</scope>
    <source>
        <strain evidence="11">CBS 130266</strain>
    </source>
</reference>
<dbReference type="GO" id="GO:0006882">
    <property type="term" value="P:intracellular zinc ion homeostasis"/>
    <property type="evidence" value="ECO:0007669"/>
    <property type="project" value="TreeGrafter"/>
</dbReference>
<comment type="caution">
    <text evidence="11">The sequence shown here is derived from an EMBL/GenBank/DDBJ whole genome shotgun (WGS) entry which is preliminary data.</text>
</comment>
<dbReference type="GO" id="GO:0005385">
    <property type="term" value="F:zinc ion transmembrane transporter activity"/>
    <property type="evidence" value="ECO:0007669"/>
    <property type="project" value="TreeGrafter"/>
</dbReference>
<comment type="similarity">
    <text evidence="2">Belongs to the cation diffusion facilitator (CDF) transporter (TC 2.A.4) family. SLC30A subfamily.</text>
</comment>
<evidence type="ECO:0000256" key="6">
    <source>
        <dbReference type="ARBA" id="ARBA00022989"/>
    </source>
</evidence>
<accession>A0A9P4NM01</accession>
<proteinExistence type="inferred from homology"/>
<keyword evidence="6 8" id="KW-1133">Transmembrane helix</keyword>
<dbReference type="InterPro" id="IPR002524">
    <property type="entry name" value="Cation_efflux"/>
</dbReference>
<dbReference type="Pfam" id="PF16916">
    <property type="entry name" value="ZT_dimer"/>
    <property type="match status" value="1"/>
</dbReference>
<name>A0A9P4NM01_9PEZI</name>
<feature type="domain" description="Cation efflux protein cytoplasmic" evidence="10">
    <location>
        <begin position="251"/>
        <end position="323"/>
    </location>
</feature>
<feature type="transmembrane region" description="Helical" evidence="8">
    <location>
        <begin position="40"/>
        <end position="63"/>
    </location>
</feature>